<organism evidence="2 3">
    <name type="scientific">Methanothermobacter thermautotrophicus (strain ATCC 29096 / DSM 1053 / JCM 10044 / NBRC 100330 / Delta H)</name>
    <name type="common">Methanobacterium thermoautotrophicum</name>
    <dbReference type="NCBI Taxonomy" id="187420"/>
    <lineage>
        <taxon>Archaea</taxon>
        <taxon>Methanobacteriati</taxon>
        <taxon>Methanobacteriota</taxon>
        <taxon>Methanomada group</taxon>
        <taxon>Methanobacteria</taxon>
        <taxon>Methanobacteriales</taxon>
        <taxon>Methanobacteriaceae</taxon>
        <taxon>Methanothermobacter</taxon>
    </lineage>
</organism>
<dbReference type="NCBIfam" id="TIGR02593">
    <property type="entry name" value="CRISPR_cas5"/>
    <property type="match status" value="1"/>
</dbReference>
<sequence length="269" mass="31513">METLAVEIFQPFAQFRNPFTFDYAQTYPLSPKSTVTGMLQNATGRYYDQDISEISVSIHGLFESTFWNYQSFIVGDIALKYHHNKLKLWNKGYPLYSVNKKSQRSPSYQQELFNGHYYIFLRGDDDIIEEVCDSLRKPTKPLSLGRSEDIIFIRGIHRDFEVIEREVKKNLWMTYPTYIKLSNGKTHFPIRNERFPVYSIPERVIFRNGESIISNKAEIGESTERIPTFQTVIYTGMNQVIFLNDTVRTEIYKLEDGSTFKIPADFGWL</sequence>
<dbReference type="GO" id="GO:0043571">
    <property type="term" value="P:maintenance of CRISPR repeat elements"/>
    <property type="evidence" value="ECO:0007669"/>
    <property type="project" value="InterPro"/>
</dbReference>
<dbReference type="KEGG" id="mth:MTH_1087"/>
<dbReference type="CDD" id="cd09658">
    <property type="entry name" value="Cas5_I-B"/>
    <property type="match status" value="1"/>
</dbReference>
<dbReference type="Proteomes" id="UP000005223">
    <property type="component" value="Chromosome"/>
</dbReference>
<reference evidence="2 3" key="1">
    <citation type="journal article" date="1997" name="J. Bacteriol.">
        <title>Complete genome sequence of Methanobacterium thermoautotrophicum deltaH: functional analysis and comparative genomics.</title>
        <authorList>
            <person name="Smith D.R."/>
            <person name="Doucette-Stamm L.A."/>
            <person name="Deloughery C."/>
            <person name="Lee H.-M."/>
            <person name="Dubois J."/>
            <person name="Aldredge T."/>
            <person name="Bashirzadeh R."/>
            <person name="Blakely D."/>
            <person name="Cook R."/>
            <person name="Gilbert K."/>
            <person name="Harrison D."/>
            <person name="Hoang L."/>
            <person name="Keagle P."/>
            <person name="Lumm W."/>
            <person name="Pothier B."/>
            <person name="Qiu D."/>
            <person name="Spadafora R."/>
            <person name="Vicare R."/>
            <person name="Wang Y."/>
            <person name="Wierzbowski J."/>
            <person name="Gibson R."/>
            <person name="Jiwani N."/>
            <person name="Caruso A."/>
            <person name="Bush D."/>
            <person name="Safer H."/>
            <person name="Patwell D."/>
            <person name="Prabhakar S."/>
            <person name="McDougall S."/>
            <person name="Shimer G."/>
            <person name="Goyal A."/>
            <person name="Pietrovski S."/>
            <person name="Church G.M."/>
            <person name="Daniels C.J."/>
            <person name="Mao J.-i."/>
            <person name="Rice P."/>
            <person name="Nolling J."/>
            <person name="Reeve J.N."/>
        </authorList>
    </citation>
    <scope>NUCLEOTIDE SEQUENCE [LARGE SCALE GENOMIC DNA]</scope>
    <source>
        <strain evidence="3">ATCC 29096 / DSM 1053 / JCM 10044 / NBRC 100330 / Delta H</strain>
    </source>
</reference>
<dbReference type="HOGENOM" id="CLU_1178174_0_0_2"/>
<dbReference type="Pfam" id="PF09704">
    <property type="entry name" value="Cas_Cas5d"/>
    <property type="match status" value="1"/>
</dbReference>
<dbReference type="STRING" id="187420.MTH_1087"/>
<dbReference type="InParanoid" id="O27159"/>
<dbReference type="GeneID" id="25392414"/>
<dbReference type="Gene3D" id="3.30.70.2660">
    <property type="match status" value="1"/>
</dbReference>
<dbReference type="EnsemblBacteria" id="AAB85576">
    <property type="protein sequence ID" value="AAB85576"/>
    <property type="gene ID" value="MTH_1087"/>
</dbReference>
<keyword evidence="1" id="KW-0051">Antiviral defense</keyword>
<dbReference type="InterPro" id="IPR013422">
    <property type="entry name" value="CRISPR-assoc_prot_Cas5_N"/>
</dbReference>
<evidence type="ECO:0008006" key="4">
    <source>
        <dbReference type="Google" id="ProtNLM"/>
    </source>
</evidence>
<accession>O27159</accession>
<gene>
    <name evidence="2" type="ordered locus">MTH_1087</name>
</gene>
<protein>
    <recommendedName>
        <fullName evidence="4">Type I-B CRISPR-associated protein Cas5</fullName>
    </recommendedName>
</protein>
<evidence type="ECO:0000313" key="2">
    <source>
        <dbReference type="EMBL" id="AAB85576.1"/>
    </source>
</evidence>
<evidence type="ECO:0000313" key="3">
    <source>
        <dbReference type="Proteomes" id="UP000005223"/>
    </source>
</evidence>
<dbReference type="AlphaFoldDB" id="O27159"/>
<name>O27159_METTH</name>
<dbReference type="EMBL" id="AE000666">
    <property type="protein sequence ID" value="AAB85576.1"/>
    <property type="molecule type" value="Genomic_DNA"/>
</dbReference>
<keyword evidence="3" id="KW-1185">Reference proteome</keyword>
<proteinExistence type="predicted"/>
<dbReference type="PaxDb" id="187420-MTH_1087"/>
<dbReference type="PIR" id="D69011">
    <property type="entry name" value="D69011"/>
</dbReference>
<dbReference type="InterPro" id="IPR021124">
    <property type="entry name" value="CRISPR-assoc_prot_Cas5"/>
</dbReference>
<dbReference type="GO" id="GO:0051607">
    <property type="term" value="P:defense response to virus"/>
    <property type="evidence" value="ECO:0007669"/>
    <property type="project" value="UniProtKB-KW"/>
</dbReference>
<dbReference type="RefSeq" id="WP_010876711.1">
    <property type="nucleotide sequence ID" value="NC_000916.1"/>
</dbReference>
<evidence type="ECO:0000256" key="1">
    <source>
        <dbReference type="ARBA" id="ARBA00023118"/>
    </source>
</evidence>